<protein>
    <submittedName>
        <fullName evidence="6">Cyclopropane-fatty-acyl-phospholipid synthase</fullName>
    </submittedName>
</protein>
<name>A0A2N3XVB6_SACSN</name>
<dbReference type="Proteomes" id="UP000233786">
    <property type="component" value="Unassembled WGS sequence"/>
</dbReference>
<dbReference type="InterPro" id="IPR003333">
    <property type="entry name" value="CMAS"/>
</dbReference>
<evidence type="ECO:0000313" key="7">
    <source>
        <dbReference type="Proteomes" id="UP000233786"/>
    </source>
</evidence>
<dbReference type="GO" id="GO:0008168">
    <property type="term" value="F:methyltransferase activity"/>
    <property type="evidence" value="ECO:0007669"/>
    <property type="project" value="UniProtKB-KW"/>
</dbReference>
<dbReference type="InterPro" id="IPR050723">
    <property type="entry name" value="CFA/CMAS"/>
</dbReference>
<proteinExistence type="inferred from homology"/>
<evidence type="ECO:0000256" key="5">
    <source>
        <dbReference type="ARBA" id="ARBA00023098"/>
    </source>
</evidence>
<keyword evidence="2" id="KW-0489">Methyltransferase</keyword>
<dbReference type="CDD" id="cd02440">
    <property type="entry name" value="AdoMet_MTases"/>
    <property type="match status" value="1"/>
</dbReference>
<evidence type="ECO:0000256" key="4">
    <source>
        <dbReference type="ARBA" id="ARBA00022691"/>
    </source>
</evidence>
<gene>
    <name evidence="6" type="ORF">A8926_2224</name>
</gene>
<dbReference type="AlphaFoldDB" id="A0A2N3XVB6"/>
<dbReference type="SUPFAM" id="SSF53335">
    <property type="entry name" value="S-adenosyl-L-methionine-dependent methyltransferases"/>
    <property type="match status" value="1"/>
</dbReference>
<evidence type="ECO:0000313" key="6">
    <source>
        <dbReference type="EMBL" id="PKW14595.1"/>
    </source>
</evidence>
<dbReference type="STRING" id="994479.GCA_000194155_01852"/>
<dbReference type="PANTHER" id="PTHR43667">
    <property type="entry name" value="CYCLOPROPANE-FATTY-ACYL-PHOSPHOLIPID SYNTHASE"/>
    <property type="match status" value="1"/>
</dbReference>
<dbReference type="GO" id="GO:0032259">
    <property type="term" value="P:methylation"/>
    <property type="evidence" value="ECO:0007669"/>
    <property type="project" value="UniProtKB-KW"/>
</dbReference>
<dbReference type="GO" id="GO:0008610">
    <property type="term" value="P:lipid biosynthetic process"/>
    <property type="evidence" value="ECO:0007669"/>
    <property type="project" value="InterPro"/>
</dbReference>
<dbReference type="InterPro" id="IPR029063">
    <property type="entry name" value="SAM-dependent_MTases_sf"/>
</dbReference>
<evidence type="ECO:0000256" key="2">
    <source>
        <dbReference type="ARBA" id="ARBA00022603"/>
    </source>
</evidence>
<evidence type="ECO:0000256" key="3">
    <source>
        <dbReference type="ARBA" id="ARBA00022679"/>
    </source>
</evidence>
<comment type="caution">
    <text evidence="6">The sequence shown here is derived from an EMBL/GenBank/DDBJ whole genome shotgun (WGS) entry which is preliminary data.</text>
</comment>
<evidence type="ECO:0000256" key="1">
    <source>
        <dbReference type="ARBA" id="ARBA00010815"/>
    </source>
</evidence>
<sequence length="433" mass="48304">MGAITLTQPHDQEHRTTGMHLSATTSTLSHQDDPATSIWDAIGPPPHSPLRARAAKALFRRAVSDLPVRIVLAGGERIGAGGPGAPLMRVENPHAFFHRLGADSKIGFGESYMAGDWTSPDPAALLTPFAARMDTLVPRPLQSLRRWVDPPRLAAERNTPSGSRRNIQRHYDLSNEVFAVFLDETMTYSSALFEPGVDDLAEAQRRKIDRVLDLAGVRSGTRLLEIGTGWGELAARAVERGAQVTTLTLSREQQRFAEQRLAGSAEVLLRDYRDERGSYDAVVSVEMIEAVGSEYWAAYFHALDRLLVPGGRIGLQAITMPNDRMLATRRSRTWIHKYVFPGGELPSLPAIEHHVRSGTGLRLSERHAFGPSYAETLHLWRTRFLDGWDRVAALGFSGTFRRMWEFYLAYSEAGFRSGYLDVWQLGLTKPHRR</sequence>
<dbReference type="Gene3D" id="3.40.50.150">
    <property type="entry name" value="Vaccinia Virus protein VP39"/>
    <property type="match status" value="1"/>
</dbReference>
<dbReference type="PIRSF" id="PIRSF003085">
    <property type="entry name" value="CMAS"/>
    <property type="match status" value="1"/>
</dbReference>
<organism evidence="6 7">
    <name type="scientific">Saccharopolyspora spinosa</name>
    <dbReference type="NCBI Taxonomy" id="60894"/>
    <lineage>
        <taxon>Bacteria</taxon>
        <taxon>Bacillati</taxon>
        <taxon>Actinomycetota</taxon>
        <taxon>Actinomycetes</taxon>
        <taxon>Pseudonocardiales</taxon>
        <taxon>Pseudonocardiaceae</taxon>
        <taxon>Saccharopolyspora</taxon>
    </lineage>
</organism>
<dbReference type="EMBL" id="PJNB01000001">
    <property type="protein sequence ID" value="PKW14595.1"/>
    <property type="molecule type" value="Genomic_DNA"/>
</dbReference>
<comment type="similarity">
    <text evidence="1">Belongs to the CFA/CMAS family.</text>
</comment>
<dbReference type="Pfam" id="PF02353">
    <property type="entry name" value="CMAS"/>
    <property type="match status" value="1"/>
</dbReference>
<reference evidence="6" key="1">
    <citation type="submission" date="2017-12" db="EMBL/GenBank/DDBJ databases">
        <title>Sequencing the genomes of 1000 Actinobacteria strains.</title>
        <authorList>
            <person name="Klenk H.-P."/>
        </authorList>
    </citation>
    <scope>NUCLEOTIDE SEQUENCE [LARGE SCALE GENOMIC DNA]</scope>
    <source>
        <strain evidence="6">DSM 44228</strain>
    </source>
</reference>
<keyword evidence="4" id="KW-0949">S-adenosyl-L-methionine</keyword>
<keyword evidence="3" id="KW-0808">Transferase</keyword>
<keyword evidence="5" id="KW-0443">Lipid metabolism</keyword>
<keyword evidence="7" id="KW-1185">Reference proteome</keyword>
<dbReference type="PANTHER" id="PTHR43667:SF2">
    <property type="entry name" value="FATTY ACID C-METHYL TRANSFERASE"/>
    <property type="match status" value="1"/>
</dbReference>
<accession>A0A2N3XVB6</accession>